<dbReference type="Proteomes" id="UP001173801">
    <property type="component" value="Unassembled WGS sequence"/>
</dbReference>
<dbReference type="EMBL" id="JANURM010000022">
    <property type="protein sequence ID" value="MDL0089825.1"/>
    <property type="molecule type" value="Genomic_DNA"/>
</dbReference>
<gene>
    <name evidence="1" type="ORF">NYG85_10680</name>
    <name evidence="2" type="ORF">NYG85_10700</name>
</gene>
<evidence type="ECO:0000313" key="1">
    <source>
        <dbReference type="EMBL" id="MDL0089825.1"/>
    </source>
</evidence>
<protein>
    <submittedName>
        <fullName evidence="2">Hydrogenase-4 component G</fullName>
    </submittedName>
</protein>
<dbReference type="EMBL" id="JANURM010000023">
    <property type="protein sequence ID" value="MDL0089829.1"/>
    <property type="molecule type" value="Genomic_DNA"/>
</dbReference>
<accession>A0ABT7HSL5</accession>
<reference evidence="2" key="2">
    <citation type="journal article" date="2023" name="Microorganisms">
        <title>Isolation and Genomic Characteristics of Cat-Borne Campylobacter felis sp. nov. and Sheep-Borne Campylobacter ovis sp. nov.</title>
        <authorList>
            <person name="Wang H."/>
            <person name="Li Y."/>
            <person name="Gu Y."/>
            <person name="Zhou G."/>
            <person name="Chen X."/>
            <person name="Zhang X."/>
            <person name="Shao Z."/>
            <person name="Zhang J."/>
            <person name="Zhang M."/>
        </authorList>
    </citation>
    <scope>NUCLEOTIDE SEQUENCE</scope>
    <source>
        <strain evidence="2">PS10</strain>
    </source>
</reference>
<organism evidence="2 3">
    <name type="scientific">Campylobacter gastrosuis</name>
    <dbReference type="NCBI Taxonomy" id="2974576"/>
    <lineage>
        <taxon>Bacteria</taxon>
        <taxon>Pseudomonadati</taxon>
        <taxon>Campylobacterota</taxon>
        <taxon>Epsilonproteobacteria</taxon>
        <taxon>Campylobacterales</taxon>
        <taxon>Campylobacteraceae</taxon>
        <taxon>Campylobacter</taxon>
    </lineage>
</organism>
<proteinExistence type="predicted"/>
<evidence type="ECO:0000313" key="2">
    <source>
        <dbReference type="EMBL" id="MDL0089829.1"/>
    </source>
</evidence>
<name>A0ABT7HSL5_9BACT</name>
<reference evidence="2" key="1">
    <citation type="submission" date="2022-08" db="EMBL/GenBank/DDBJ databases">
        <authorList>
            <person name="Wang H."/>
        </authorList>
    </citation>
    <scope>NUCLEOTIDE SEQUENCE</scope>
    <source>
        <strain evidence="2">PS10</strain>
    </source>
</reference>
<evidence type="ECO:0000313" key="3">
    <source>
        <dbReference type="Proteomes" id="UP001173801"/>
    </source>
</evidence>
<dbReference type="RefSeq" id="WP_284938579.1">
    <property type="nucleotide sequence ID" value="NZ_JANURM010000022.1"/>
</dbReference>
<keyword evidence="3" id="KW-1185">Reference proteome</keyword>
<sequence length="189" mass="20729">MQIRTDIQANTAYNSVSLNAKKQENTEINANMNAKQISNAYFMQFKEQTISQSSSNFNAQNAVFENLGFNVPENLMQILQGIDTTSLGYNGTPLDKLSKDEAKELVSDDGFFGVTKTAERIANFVLSGAGDDADKLRAGREGILRGFKEAEQMWGGKLPEISYQTIQKATDAIDEKLSSLNANVINTTA</sequence>
<comment type="caution">
    <text evidence="2">The sequence shown here is derived from an EMBL/GenBank/DDBJ whole genome shotgun (WGS) entry which is preliminary data.</text>
</comment>